<evidence type="ECO:0000256" key="4">
    <source>
        <dbReference type="RuleBase" id="RU361267"/>
    </source>
</evidence>
<keyword evidence="4" id="KW-0443">Lipid metabolism</keyword>
<evidence type="ECO:0000256" key="1">
    <source>
        <dbReference type="ARBA" id="ARBA00008655"/>
    </source>
</evidence>
<dbReference type="GO" id="GO:0003841">
    <property type="term" value="F:1-acylglycerol-3-phosphate O-acyltransferase activity"/>
    <property type="evidence" value="ECO:0007669"/>
    <property type="project" value="UniProtKB-UniRule"/>
</dbReference>
<keyword evidence="2 4" id="KW-0808">Transferase</keyword>
<comment type="catalytic activity">
    <reaction evidence="4">
        <text>a 1-acyl-sn-glycero-3-phosphate + an acyl-CoA = a 1,2-diacyl-sn-glycero-3-phosphate + CoA</text>
        <dbReference type="Rhea" id="RHEA:19709"/>
        <dbReference type="ChEBI" id="CHEBI:57287"/>
        <dbReference type="ChEBI" id="CHEBI:57970"/>
        <dbReference type="ChEBI" id="CHEBI:58342"/>
        <dbReference type="ChEBI" id="CHEBI:58608"/>
        <dbReference type="EC" id="2.3.1.51"/>
    </reaction>
</comment>
<feature type="domain" description="Phospholipid/glycerol acyltransferase" evidence="7">
    <location>
        <begin position="113"/>
        <end position="230"/>
    </location>
</feature>
<feature type="transmembrane region" description="Helical" evidence="6">
    <location>
        <begin position="37"/>
        <end position="60"/>
    </location>
</feature>
<evidence type="ECO:0000313" key="8">
    <source>
        <dbReference type="EMBL" id="KAF2251629.1"/>
    </source>
</evidence>
<dbReference type="NCBIfam" id="TIGR00530">
    <property type="entry name" value="AGP_acyltrn"/>
    <property type="match status" value="1"/>
</dbReference>
<proteinExistence type="inferred from homology"/>
<dbReference type="PANTHER" id="PTHR10434">
    <property type="entry name" value="1-ACYL-SN-GLYCEROL-3-PHOSPHATE ACYLTRANSFERASE"/>
    <property type="match status" value="1"/>
</dbReference>
<dbReference type="InterPro" id="IPR004552">
    <property type="entry name" value="AGP_acyltrans"/>
</dbReference>
<dbReference type="OrthoDB" id="202234at2759"/>
<dbReference type="SUPFAM" id="SSF69593">
    <property type="entry name" value="Glycerol-3-phosphate (1)-acyltransferase"/>
    <property type="match status" value="1"/>
</dbReference>
<dbReference type="RefSeq" id="XP_033686633.1">
    <property type="nucleotide sequence ID" value="XM_033831466.1"/>
</dbReference>
<feature type="compositionally biased region" description="Basic and acidic residues" evidence="5">
    <location>
        <begin position="298"/>
        <end position="312"/>
    </location>
</feature>
<dbReference type="Proteomes" id="UP000800094">
    <property type="component" value="Unassembled WGS sequence"/>
</dbReference>
<evidence type="ECO:0000313" key="9">
    <source>
        <dbReference type="Proteomes" id="UP000800094"/>
    </source>
</evidence>
<dbReference type="GeneID" id="54584796"/>
<dbReference type="PANTHER" id="PTHR10434:SF11">
    <property type="entry name" value="1-ACYL-SN-GLYCEROL-3-PHOSPHATE ACYLTRANSFERASE"/>
    <property type="match status" value="1"/>
</dbReference>
<feature type="transmembrane region" description="Helical" evidence="6">
    <location>
        <begin position="6"/>
        <end position="25"/>
    </location>
</feature>
<protein>
    <recommendedName>
        <fullName evidence="4">1-acyl-sn-glycerol-3-phosphate acyltransferase</fullName>
        <ecNumber evidence="4">2.3.1.51</ecNumber>
    </recommendedName>
</protein>
<dbReference type="AlphaFoldDB" id="A0A6A6IN05"/>
<comment type="similarity">
    <text evidence="1 4">Belongs to the 1-acyl-sn-glycerol-3-phosphate acyltransferase family.</text>
</comment>
<dbReference type="GO" id="GO:0005783">
    <property type="term" value="C:endoplasmic reticulum"/>
    <property type="evidence" value="ECO:0007669"/>
    <property type="project" value="TreeGrafter"/>
</dbReference>
<keyword evidence="6" id="KW-0472">Membrane</keyword>
<dbReference type="GO" id="GO:0006654">
    <property type="term" value="P:phosphatidic acid biosynthetic process"/>
    <property type="evidence" value="ECO:0007669"/>
    <property type="project" value="TreeGrafter"/>
</dbReference>
<sequence>MSWLLNIMAGPPLLIIFLRTISIILPRRLAQLASFAAFFLASMIMLGICAMYGVFASIFLRIIGYGGLSQWTVARAFKWTMWLSTGVSFVVTDSGKIEGGRRGGEEALQTRPAVFVGNHQTELDVLMLGCVFPKYISVTAKKSLQWTPVLGWFMALSKTVFIDRANRTTARAAFDGAAKTMHSERQSVFIFPEGTRSYAEKPELLPFKKGAFHLAIQAQVPIVPIVTANYSHVLNVKKKIFNPGAVDVSVLPPIPTKGLTTADVDALVKRTRDAMLDELIRLSHVSGTGNGVPLPRASGRDEDEKAELRKRY</sequence>
<dbReference type="CDD" id="cd07989">
    <property type="entry name" value="LPLAT_AGPAT-like"/>
    <property type="match status" value="1"/>
</dbReference>
<evidence type="ECO:0000259" key="7">
    <source>
        <dbReference type="SMART" id="SM00563"/>
    </source>
</evidence>
<evidence type="ECO:0000256" key="2">
    <source>
        <dbReference type="ARBA" id="ARBA00022679"/>
    </source>
</evidence>
<dbReference type="GO" id="GO:0016020">
    <property type="term" value="C:membrane"/>
    <property type="evidence" value="ECO:0007669"/>
    <property type="project" value="InterPro"/>
</dbReference>
<dbReference type="InterPro" id="IPR002123">
    <property type="entry name" value="Plipid/glycerol_acylTrfase"/>
</dbReference>
<keyword evidence="4" id="KW-1208">Phospholipid metabolism</keyword>
<dbReference type="EC" id="2.3.1.51" evidence="4"/>
<feature type="region of interest" description="Disordered" evidence="5">
    <location>
        <begin position="290"/>
        <end position="312"/>
    </location>
</feature>
<dbReference type="Pfam" id="PF01553">
    <property type="entry name" value="Acyltransferase"/>
    <property type="match status" value="1"/>
</dbReference>
<keyword evidence="6" id="KW-0812">Transmembrane</keyword>
<keyword evidence="4" id="KW-0444">Lipid biosynthesis</keyword>
<keyword evidence="6" id="KW-1133">Transmembrane helix</keyword>
<evidence type="ECO:0000256" key="6">
    <source>
        <dbReference type="SAM" id="Phobius"/>
    </source>
</evidence>
<accession>A0A6A6IN05</accession>
<reference evidence="8" key="1">
    <citation type="journal article" date="2020" name="Stud. Mycol.">
        <title>101 Dothideomycetes genomes: a test case for predicting lifestyles and emergence of pathogens.</title>
        <authorList>
            <person name="Haridas S."/>
            <person name="Albert R."/>
            <person name="Binder M."/>
            <person name="Bloem J."/>
            <person name="Labutti K."/>
            <person name="Salamov A."/>
            <person name="Andreopoulos B."/>
            <person name="Baker S."/>
            <person name="Barry K."/>
            <person name="Bills G."/>
            <person name="Bluhm B."/>
            <person name="Cannon C."/>
            <person name="Castanera R."/>
            <person name="Culley D."/>
            <person name="Daum C."/>
            <person name="Ezra D."/>
            <person name="Gonzalez J."/>
            <person name="Henrissat B."/>
            <person name="Kuo A."/>
            <person name="Liang C."/>
            <person name="Lipzen A."/>
            <person name="Lutzoni F."/>
            <person name="Magnuson J."/>
            <person name="Mondo S."/>
            <person name="Nolan M."/>
            <person name="Ohm R."/>
            <person name="Pangilinan J."/>
            <person name="Park H.-J."/>
            <person name="Ramirez L."/>
            <person name="Alfaro M."/>
            <person name="Sun H."/>
            <person name="Tritt A."/>
            <person name="Yoshinaga Y."/>
            <person name="Zwiers L.-H."/>
            <person name="Turgeon B."/>
            <person name="Goodwin S."/>
            <person name="Spatafora J."/>
            <person name="Crous P."/>
            <person name="Grigoriev I."/>
        </authorList>
    </citation>
    <scope>NUCLEOTIDE SEQUENCE</scope>
    <source>
        <strain evidence="8">CBS 122368</strain>
    </source>
</reference>
<name>A0A6A6IN05_9PLEO</name>
<organism evidence="8 9">
    <name type="scientific">Trematosphaeria pertusa</name>
    <dbReference type="NCBI Taxonomy" id="390896"/>
    <lineage>
        <taxon>Eukaryota</taxon>
        <taxon>Fungi</taxon>
        <taxon>Dikarya</taxon>
        <taxon>Ascomycota</taxon>
        <taxon>Pezizomycotina</taxon>
        <taxon>Dothideomycetes</taxon>
        <taxon>Pleosporomycetidae</taxon>
        <taxon>Pleosporales</taxon>
        <taxon>Massarineae</taxon>
        <taxon>Trematosphaeriaceae</taxon>
        <taxon>Trematosphaeria</taxon>
    </lineage>
</organism>
<evidence type="ECO:0000256" key="5">
    <source>
        <dbReference type="SAM" id="MobiDB-lite"/>
    </source>
</evidence>
<keyword evidence="4" id="KW-0594">Phospholipid biosynthesis</keyword>
<keyword evidence="3 4" id="KW-0012">Acyltransferase</keyword>
<evidence type="ECO:0000256" key="3">
    <source>
        <dbReference type="ARBA" id="ARBA00023315"/>
    </source>
</evidence>
<gene>
    <name evidence="8" type="ORF">BU26DRAFT_538643</name>
</gene>
<dbReference type="EMBL" id="ML987192">
    <property type="protein sequence ID" value="KAF2251629.1"/>
    <property type="molecule type" value="Genomic_DNA"/>
</dbReference>
<dbReference type="SMART" id="SM00563">
    <property type="entry name" value="PlsC"/>
    <property type="match status" value="1"/>
</dbReference>
<comment type="domain">
    <text evidence="4">The HXXXXD motif is essential for acyltransferase activity and may constitute the binding site for the phosphate moiety of the glycerol-3-phosphate.</text>
</comment>
<keyword evidence="9" id="KW-1185">Reference proteome</keyword>